<proteinExistence type="predicted"/>
<dbReference type="Proteomes" id="UP001060085">
    <property type="component" value="Linkage Group LG06"/>
</dbReference>
<reference evidence="2" key="1">
    <citation type="journal article" date="2023" name="Nat. Plants">
        <title>Single-cell RNA sequencing provides a high-resolution roadmap for understanding the multicellular compartmentation of specialized metabolism.</title>
        <authorList>
            <person name="Sun S."/>
            <person name="Shen X."/>
            <person name="Li Y."/>
            <person name="Li Y."/>
            <person name="Wang S."/>
            <person name="Li R."/>
            <person name="Zhang H."/>
            <person name="Shen G."/>
            <person name="Guo B."/>
            <person name="Wei J."/>
            <person name="Xu J."/>
            <person name="St-Pierre B."/>
            <person name="Chen S."/>
            <person name="Sun C."/>
        </authorList>
    </citation>
    <scope>NUCLEOTIDE SEQUENCE [LARGE SCALE GENOMIC DNA]</scope>
</reference>
<protein>
    <submittedName>
        <fullName evidence="1">Uncharacterized protein</fullName>
    </submittedName>
</protein>
<accession>A0ACC0AA63</accession>
<dbReference type="EMBL" id="CM044706">
    <property type="protein sequence ID" value="KAI5657337.1"/>
    <property type="molecule type" value="Genomic_DNA"/>
</dbReference>
<organism evidence="1 2">
    <name type="scientific">Catharanthus roseus</name>
    <name type="common">Madagascar periwinkle</name>
    <name type="synonym">Vinca rosea</name>
    <dbReference type="NCBI Taxonomy" id="4058"/>
    <lineage>
        <taxon>Eukaryota</taxon>
        <taxon>Viridiplantae</taxon>
        <taxon>Streptophyta</taxon>
        <taxon>Embryophyta</taxon>
        <taxon>Tracheophyta</taxon>
        <taxon>Spermatophyta</taxon>
        <taxon>Magnoliopsida</taxon>
        <taxon>eudicotyledons</taxon>
        <taxon>Gunneridae</taxon>
        <taxon>Pentapetalae</taxon>
        <taxon>asterids</taxon>
        <taxon>lamiids</taxon>
        <taxon>Gentianales</taxon>
        <taxon>Apocynaceae</taxon>
        <taxon>Rauvolfioideae</taxon>
        <taxon>Vinceae</taxon>
        <taxon>Catharanthinae</taxon>
        <taxon>Catharanthus</taxon>
    </lineage>
</organism>
<evidence type="ECO:0000313" key="1">
    <source>
        <dbReference type="EMBL" id="KAI5657337.1"/>
    </source>
</evidence>
<sequence length="211" mass="24203">MVLGKVFILAFAALGLFGELIAFEENSVINLASSSHIDVLGAEQIVEMRVHMDCPGCESKIRKALHKLDGVDNVDIDMFMQKVTVAGWADPKKKYSRLWPFPYNPEYHDFTHRYYNQYYRTPATAYAAEQANTVAYAAKQPNTSYSRQGNDYEHEQEQGHHDHHYSAYNYYEHGYNGHDHGYYPDPPYSTILGNRTRAFFSDDNAHACSIM</sequence>
<name>A0ACC0AA63_CATRO</name>
<evidence type="ECO:0000313" key="2">
    <source>
        <dbReference type="Proteomes" id="UP001060085"/>
    </source>
</evidence>
<gene>
    <name evidence="1" type="ORF">M9H77_26130</name>
</gene>
<comment type="caution">
    <text evidence="1">The sequence shown here is derived from an EMBL/GenBank/DDBJ whole genome shotgun (WGS) entry which is preliminary data.</text>
</comment>
<keyword evidence="2" id="KW-1185">Reference proteome</keyword>